<accession>A0AAE0PQL2</accession>
<evidence type="ECO:0000313" key="2">
    <source>
        <dbReference type="Proteomes" id="UP001274896"/>
    </source>
</evidence>
<dbReference type="Proteomes" id="UP001274896">
    <property type="component" value="Unassembled WGS sequence"/>
</dbReference>
<proteinExistence type="predicted"/>
<reference evidence="1" key="1">
    <citation type="submission" date="2023-06" db="EMBL/GenBank/DDBJ databases">
        <title>Male Hemibagrus guttatus genome.</title>
        <authorList>
            <person name="Bian C."/>
        </authorList>
    </citation>
    <scope>NUCLEOTIDE SEQUENCE</scope>
    <source>
        <strain evidence="1">Male_cb2023</strain>
        <tissue evidence="1">Muscle</tissue>
    </source>
</reference>
<dbReference type="AlphaFoldDB" id="A0AAE0PQL2"/>
<evidence type="ECO:0000313" key="1">
    <source>
        <dbReference type="EMBL" id="KAK3506202.1"/>
    </source>
</evidence>
<comment type="caution">
    <text evidence="1">The sequence shown here is derived from an EMBL/GenBank/DDBJ whole genome shotgun (WGS) entry which is preliminary data.</text>
</comment>
<sequence>MKISHLQRPLHSVFHIQLMHHMPKSRYENNGSSVHIFFINKAPSDTSTVPQRSSKFNSIQFNFICIAL</sequence>
<dbReference type="EMBL" id="JAUCMX010000104">
    <property type="protein sequence ID" value="KAK3506202.1"/>
    <property type="molecule type" value="Genomic_DNA"/>
</dbReference>
<gene>
    <name evidence="1" type="ORF">QTP70_015859</name>
</gene>
<organism evidence="1 2">
    <name type="scientific">Hemibagrus guttatus</name>
    <dbReference type="NCBI Taxonomy" id="175788"/>
    <lineage>
        <taxon>Eukaryota</taxon>
        <taxon>Metazoa</taxon>
        <taxon>Chordata</taxon>
        <taxon>Craniata</taxon>
        <taxon>Vertebrata</taxon>
        <taxon>Euteleostomi</taxon>
        <taxon>Actinopterygii</taxon>
        <taxon>Neopterygii</taxon>
        <taxon>Teleostei</taxon>
        <taxon>Ostariophysi</taxon>
        <taxon>Siluriformes</taxon>
        <taxon>Bagridae</taxon>
        <taxon>Hemibagrus</taxon>
    </lineage>
</organism>
<protein>
    <submittedName>
        <fullName evidence="1">Uncharacterized protein</fullName>
    </submittedName>
</protein>
<keyword evidence="2" id="KW-1185">Reference proteome</keyword>
<name>A0AAE0PQL2_9TELE</name>